<dbReference type="SUPFAM" id="SSF56047">
    <property type="entry name" value="Ribosomal protein S8"/>
    <property type="match status" value="1"/>
</dbReference>
<evidence type="ECO:0000313" key="10">
    <source>
        <dbReference type="EMBL" id="MBI5252455.1"/>
    </source>
</evidence>
<proteinExistence type="inferred from homology"/>
<dbReference type="EMBL" id="JACRDE010000609">
    <property type="protein sequence ID" value="MBI5252455.1"/>
    <property type="molecule type" value="Genomic_DNA"/>
</dbReference>
<evidence type="ECO:0000256" key="3">
    <source>
        <dbReference type="ARBA" id="ARBA00022884"/>
    </source>
</evidence>
<dbReference type="NCBIfam" id="NF001109">
    <property type="entry name" value="PRK00136.1"/>
    <property type="match status" value="1"/>
</dbReference>
<accession>A0A9D6V5F9</accession>
<dbReference type="FunFam" id="3.30.1490.10:FF:000001">
    <property type="entry name" value="30S ribosomal protein S8"/>
    <property type="match status" value="1"/>
</dbReference>
<name>A0A9D6V5F9_9BACT</name>
<dbReference type="Gene3D" id="3.30.1490.10">
    <property type="match status" value="1"/>
</dbReference>
<dbReference type="InterPro" id="IPR035987">
    <property type="entry name" value="Ribosomal_uS8_sf"/>
</dbReference>
<comment type="caution">
    <text evidence="10">The sequence shown here is derived from an EMBL/GenBank/DDBJ whole genome shotgun (WGS) entry which is preliminary data.</text>
</comment>
<dbReference type="PROSITE" id="PS00053">
    <property type="entry name" value="RIBOSOMAL_S8"/>
    <property type="match status" value="1"/>
</dbReference>
<dbReference type="GO" id="GO:0003735">
    <property type="term" value="F:structural constituent of ribosome"/>
    <property type="evidence" value="ECO:0007669"/>
    <property type="project" value="InterPro"/>
</dbReference>
<sequence length="134" mass="15034">MCMTDPIADMLTRIRNARQARKEQVTVPASNLKIGVAQILKEEGYVKKYKVIRSTKNKQGVLKLTLRFDDETQCVIEGLARVSRPGRRVYVGHDHSQKSHGGVGVLILSTSQGIMTDKEARRRRIGGEVLCSVW</sequence>
<dbReference type="Proteomes" id="UP000807825">
    <property type="component" value="Unassembled WGS sequence"/>
</dbReference>
<dbReference type="GO" id="GO:0019843">
    <property type="term" value="F:rRNA binding"/>
    <property type="evidence" value="ECO:0007669"/>
    <property type="project" value="UniProtKB-UniRule"/>
</dbReference>
<evidence type="ECO:0000256" key="7">
    <source>
        <dbReference type="ARBA" id="ARBA00046740"/>
    </source>
</evidence>
<reference evidence="10" key="1">
    <citation type="submission" date="2020-07" db="EMBL/GenBank/DDBJ databases">
        <title>Huge and variable diversity of episymbiotic CPR bacteria and DPANN archaea in groundwater ecosystems.</title>
        <authorList>
            <person name="He C.Y."/>
            <person name="Keren R."/>
            <person name="Whittaker M."/>
            <person name="Farag I.F."/>
            <person name="Doudna J."/>
            <person name="Cate J.H.D."/>
            <person name="Banfield J.F."/>
        </authorList>
    </citation>
    <scope>NUCLEOTIDE SEQUENCE</scope>
    <source>
        <strain evidence="10">NC_groundwater_1664_Pr3_B-0.1um_52_9</strain>
    </source>
</reference>
<evidence type="ECO:0000256" key="1">
    <source>
        <dbReference type="ARBA" id="ARBA00006471"/>
    </source>
</evidence>
<protein>
    <recommendedName>
        <fullName evidence="6 8">Small ribosomal subunit protein uS8</fullName>
    </recommendedName>
</protein>
<evidence type="ECO:0000256" key="5">
    <source>
        <dbReference type="ARBA" id="ARBA00023274"/>
    </source>
</evidence>
<dbReference type="GO" id="GO:0005737">
    <property type="term" value="C:cytoplasm"/>
    <property type="evidence" value="ECO:0007669"/>
    <property type="project" value="UniProtKB-ARBA"/>
</dbReference>
<dbReference type="FunFam" id="3.30.1370.30:FF:000002">
    <property type="entry name" value="30S ribosomal protein S8"/>
    <property type="match status" value="1"/>
</dbReference>
<evidence type="ECO:0000256" key="4">
    <source>
        <dbReference type="ARBA" id="ARBA00022980"/>
    </source>
</evidence>
<dbReference type="InterPro" id="IPR047863">
    <property type="entry name" value="Ribosomal_uS8_CS"/>
</dbReference>
<dbReference type="InterPro" id="IPR000630">
    <property type="entry name" value="Ribosomal_uS8"/>
</dbReference>
<dbReference type="GO" id="GO:0006412">
    <property type="term" value="P:translation"/>
    <property type="evidence" value="ECO:0007669"/>
    <property type="project" value="UniProtKB-UniRule"/>
</dbReference>
<keyword evidence="3 8" id="KW-0694">RNA-binding</keyword>
<organism evidence="10 11">
    <name type="scientific">Desulfomonile tiedjei</name>
    <dbReference type="NCBI Taxonomy" id="2358"/>
    <lineage>
        <taxon>Bacteria</taxon>
        <taxon>Pseudomonadati</taxon>
        <taxon>Thermodesulfobacteriota</taxon>
        <taxon>Desulfomonilia</taxon>
        <taxon>Desulfomonilales</taxon>
        <taxon>Desulfomonilaceae</taxon>
        <taxon>Desulfomonile</taxon>
    </lineage>
</organism>
<dbReference type="Pfam" id="PF00410">
    <property type="entry name" value="Ribosomal_S8"/>
    <property type="match status" value="1"/>
</dbReference>
<evidence type="ECO:0000256" key="2">
    <source>
        <dbReference type="ARBA" id="ARBA00022730"/>
    </source>
</evidence>
<evidence type="ECO:0000256" key="6">
    <source>
        <dbReference type="ARBA" id="ARBA00035258"/>
    </source>
</evidence>
<dbReference type="AlphaFoldDB" id="A0A9D6V5F9"/>
<dbReference type="PANTHER" id="PTHR11758">
    <property type="entry name" value="40S RIBOSOMAL PROTEIN S15A"/>
    <property type="match status" value="1"/>
</dbReference>
<dbReference type="Gene3D" id="3.30.1370.30">
    <property type="match status" value="1"/>
</dbReference>
<gene>
    <name evidence="8 10" type="primary">rpsH</name>
    <name evidence="10" type="ORF">HY912_23420</name>
</gene>
<comment type="similarity">
    <text evidence="1 8 9">Belongs to the universal ribosomal protein uS8 family.</text>
</comment>
<comment type="subunit">
    <text evidence="7 8">Part of the 30S ribosomal subunit. Contacts proteins S5 and S12.</text>
</comment>
<evidence type="ECO:0000256" key="9">
    <source>
        <dbReference type="RuleBase" id="RU003660"/>
    </source>
</evidence>
<keyword evidence="5 8" id="KW-0687">Ribonucleoprotein</keyword>
<dbReference type="GO" id="GO:1990904">
    <property type="term" value="C:ribonucleoprotein complex"/>
    <property type="evidence" value="ECO:0007669"/>
    <property type="project" value="UniProtKB-KW"/>
</dbReference>
<dbReference type="GO" id="GO:0005840">
    <property type="term" value="C:ribosome"/>
    <property type="evidence" value="ECO:0007669"/>
    <property type="project" value="UniProtKB-KW"/>
</dbReference>
<dbReference type="HAMAP" id="MF_01302_B">
    <property type="entry name" value="Ribosomal_uS8_B"/>
    <property type="match status" value="1"/>
</dbReference>
<evidence type="ECO:0000256" key="8">
    <source>
        <dbReference type="HAMAP-Rule" id="MF_01302"/>
    </source>
</evidence>
<comment type="function">
    <text evidence="8">One of the primary rRNA binding proteins, it binds directly to 16S rRNA central domain where it helps coordinate assembly of the platform of the 30S subunit.</text>
</comment>
<keyword evidence="4 8" id="KW-0689">Ribosomal protein</keyword>
<evidence type="ECO:0000313" key="11">
    <source>
        <dbReference type="Proteomes" id="UP000807825"/>
    </source>
</evidence>
<keyword evidence="2 8" id="KW-0699">rRNA-binding</keyword>